<evidence type="ECO:0000256" key="16">
    <source>
        <dbReference type="SAM" id="MobiDB-lite"/>
    </source>
</evidence>
<dbReference type="PROSITE" id="PS50194">
    <property type="entry name" value="FILAMIN_REPEAT"/>
    <property type="match status" value="1"/>
</dbReference>
<dbReference type="PANTHER" id="PTHR45943:SF1">
    <property type="entry name" value="E3 UBIQUITIN-PROTEIN LIGASE MYCBP2"/>
    <property type="match status" value="1"/>
</dbReference>
<evidence type="ECO:0000256" key="4">
    <source>
        <dbReference type="ARBA" id="ARBA00005415"/>
    </source>
</evidence>
<feature type="repeat" description="RCC1" evidence="15">
    <location>
        <begin position="943"/>
        <end position="992"/>
    </location>
</feature>
<dbReference type="GeneID" id="105225017"/>
<dbReference type="EC" id="2.3.2.33" evidence="5"/>
<dbReference type="Gene3D" id="2.60.120.820">
    <property type="entry name" value="PHR domain"/>
    <property type="match status" value="2"/>
</dbReference>
<feature type="domain" description="DOC" evidence="18">
    <location>
        <begin position="4302"/>
        <end position="4481"/>
    </location>
</feature>
<dbReference type="PROSITE" id="PS00626">
    <property type="entry name" value="RCC1_2"/>
    <property type="match status" value="2"/>
</dbReference>
<feature type="region of interest" description="Disordered" evidence="16">
    <location>
        <begin position="3614"/>
        <end position="3644"/>
    </location>
</feature>
<comment type="subcellular location">
    <subcellularLocation>
        <location evidence="2">Cell projection</location>
        <location evidence="2">Axon</location>
    </subcellularLocation>
</comment>
<feature type="domain" description="RING-type" evidence="17">
    <location>
        <begin position="5115"/>
        <end position="5166"/>
    </location>
</feature>
<dbReference type="InterPro" id="IPR013083">
    <property type="entry name" value="Znf_RING/FYVE/PHD"/>
</dbReference>
<dbReference type="Pfam" id="PF08005">
    <property type="entry name" value="PHR"/>
    <property type="match status" value="2"/>
</dbReference>
<feature type="region of interest" description="Disordered" evidence="16">
    <location>
        <begin position="4029"/>
        <end position="4051"/>
    </location>
</feature>
<feature type="repeat" description="Filamin" evidence="13">
    <location>
        <begin position="2823"/>
        <end position="2879"/>
    </location>
</feature>
<evidence type="ECO:0000256" key="6">
    <source>
        <dbReference type="ARBA" id="ARBA00022679"/>
    </source>
</evidence>
<comment type="pathway">
    <text evidence="3">Protein modification; protein ubiquitination.</text>
</comment>
<keyword evidence="7" id="KW-0479">Metal-binding</keyword>
<evidence type="ECO:0000256" key="12">
    <source>
        <dbReference type="ARBA" id="ARBA00023273"/>
    </source>
</evidence>
<dbReference type="InterPro" id="IPR038648">
    <property type="entry name" value="PHR_sf"/>
</dbReference>
<evidence type="ECO:0000256" key="14">
    <source>
        <dbReference type="PROSITE-ProRule" id="PRU00175"/>
    </source>
</evidence>
<name>A0ABM3JTK6_BACDO</name>
<dbReference type="SMART" id="SM00184">
    <property type="entry name" value="RING"/>
    <property type="match status" value="1"/>
</dbReference>
<feature type="compositionally biased region" description="Basic and acidic residues" evidence="16">
    <location>
        <begin position="3624"/>
        <end position="3641"/>
    </location>
</feature>
<evidence type="ECO:0000313" key="20">
    <source>
        <dbReference type="RefSeq" id="XP_049312521.1"/>
    </source>
</evidence>
<dbReference type="CDD" id="cd19799">
    <property type="entry name" value="Bbox2_MYCBP2"/>
    <property type="match status" value="1"/>
</dbReference>
<evidence type="ECO:0000256" key="13">
    <source>
        <dbReference type="PROSITE-ProRule" id="PRU00087"/>
    </source>
</evidence>
<dbReference type="InterPro" id="IPR001841">
    <property type="entry name" value="Znf_RING"/>
</dbReference>
<evidence type="ECO:0000259" key="17">
    <source>
        <dbReference type="PROSITE" id="PS50089"/>
    </source>
</evidence>
<evidence type="ECO:0000256" key="15">
    <source>
        <dbReference type="PROSITE-ProRule" id="PRU00235"/>
    </source>
</evidence>
<comment type="catalytic activity">
    <reaction evidence="1">
        <text>[E2 ubiquitin-conjugating enzyme]-S-ubiquitinyl-L-cysteine + [acceptor protein]-L-threonine = [E2 ubiquitin-conjugating enzyme]-L-cysteine + [acceptor protein]-3-O-ubiquitinyl-L-threonine.</text>
        <dbReference type="EC" id="2.3.2.33"/>
    </reaction>
</comment>
<dbReference type="Gene3D" id="3.30.40.10">
    <property type="entry name" value="Zinc/RING finger domain, C3HC4 (zinc finger)"/>
    <property type="match status" value="1"/>
</dbReference>
<dbReference type="Proteomes" id="UP001652620">
    <property type="component" value="Chromosome 4"/>
</dbReference>
<dbReference type="Pfam" id="PF00415">
    <property type="entry name" value="RCC1"/>
    <property type="match status" value="1"/>
</dbReference>
<keyword evidence="19" id="KW-1185">Reference proteome</keyword>
<reference evidence="20" key="1">
    <citation type="submission" date="2025-08" db="UniProtKB">
        <authorList>
            <consortium name="RefSeq"/>
        </authorList>
    </citation>
    <scope>IDENTIFICATION</scope>
    <source>
        <tissue evidence="20">Adult</tissue>
    </source>
</reference>
<evidence type="ECO:0000256" key="2">
    <source>
        <dbReference type="ARBA" id="ARBA00004489"/>
    </source>
</evidence>
<feature type="region of interest" description="Disordered" evidence="16">
    <location>
        <begin position="3522"/>
        <end position="3555"/>
    </location>
</feature>
<organism evidence="19 20">
    <name type="scientific">Bactrocera dorsalis</name>
    <name type="common">Oriental fruit fly</name>
    <name type="synonym">Dacus dorsalis</name>
    <dbReference type="NCBI Taxonomy" id="27457"/>
    <lineage>
        <taxon>Eukaryota</taxon>
        <taxon>Metazoa</taxon>
        <taxon>Ecdysozoa</taxon>
        <taxon>Arthropoda</taxon>
        <taxon>Hexapoda</taxon>
        <taxon>Insecta</taxon>
        <taxon>Pterygota</taxon>
        <taxon>Neoptera</taxon>
        <taxon>Endopterygota</taxon>
        <taxon>Diptera</taxon>
        <taxon>Brachycera</taxon>
        <taxon>Muscomorpha</taxon>
        <taxon>Tephritoidea</taxon>
        <taxon>Tephritidae</taxon>
        <taxon>Bactrocera</taxon>
        <taxon>Bactrocera</taxon>
    </lineage>
</organism>
<dbReference type="SUPFAM" id="SSF81296">
    <property type="entry name" value="E set domains"/>
    <property type="match status" value="1"/>
</dbReference>
<proteinExistence type="inferred from homology"/>
<dbReference type="PANTHER" id="PTHR45943">
    <property type="entry name" value="E3 UBIQUITIN-PROTEIN LIGASE MYCBP2"/>
    <property type="match status" value="1"/>
</dbReference>
<dbReference type="PROSITE" id="PS50089">
    <property type="entry name" value="ZF_RING_2"/>
    <property type="match status" value="1"/>
</dbReference>
<keyword evidence="9 14" id="KW-0863">Zinc-finger</keyword>
<dbReference type="InterPro" id="IPR012983">
    <property type="entry name" value="PHR"/>
</dbReference>
<keyword evidence="8" id="KW-0677">Repeat</keyword>
<feature type="compositionally biased region" description="Low complexity" evidence="16">
    <location>
        <begin position="3247"/>
        <end position="3262"/>
    </location>
</feature>
<feature type="region of interest" description="Disordered" evidence="16">
    <location>
        <begin position="3047"/>
        <end position="3109"/>
    </location>
</feature>
<evidence type="ECO:0000256" key="10">
    <source>
        <dbReference type="ARBA" id="ARBA00022786"/>
    </source>
</evidence>
<feature type="compositionally biased region" description="Low complexity" evidence="16">
    <location>
        <begin position="3047"/>
        <end position="3058"/>
    </location>
</feature>
<dbReference type="Gene3D" id="2.130.10.30">
    <property type="entry name" value="Regulator of chromosome condensation 1/beta-lactamase-inhibitor protein II"/>
    <property type="match status" value="2"/>
</dbReference>
<feature type="compositionally biased region" description="Polar residues" evidence="16">
    <location>
        <begin position="3222"/>
        <end position="3242"/>
    </location>
</feature>
<dbReference type="Gene3D" id="2.60.120.260">
    <property type="entry name" value="Galactose-binding domain-like"/>
    <property type="match status" value="1"/>
</dbReference>
<protein>
    <recommendedName>
        <fullName evidence="5">RCR-type E3 ubiquitin transferase</fullName>
        <ecNumber evidence="5">2.3.2.33</ecNumber>
    </recommendedName>
</protein>
<dbReference type="SUPFAM" id="SSF50985">
    <property type="entry name" value="RCC1/BLIP-II"/>
    <property type="match status" value="1"/>
</dbReference>
<dbReference type="SMART" id="SM01337">
    <property type="entry name" value="APC10"/>
    <property type="match status" value="1"/>
</dbReference>
<accession>A0ABM3JTK6</accession>
<feature type="region of interest" description="Disordered" evidence="16">
    <location>
        <begin position="3220"/>
        <end position="3281"/>
    </location>
</feature>
<dbReference type="InterPro" id="IPR009091">
    <property type="entry name" value="RCC1/BLIP-II"/>
</dbReference>
<feature type="region of interest" description="Disordered" evidence="16">
    <location>
        <begin position="635"/>
        <end position="658"/>
    </location>
</feature>
<keyword evidence="12" id="KW-0966">Cell projection</keyword>
<gene>
    <name evidence="20" type="primary">LOC105225017</name>
</gene>
<feature type="compositionally biased region" description="Polar residues" evidence="16">
    <location>
        <begin position="3081"/>
        <end position="3093"/>
    </location>
</feature>
<evidence type="ECO:0000256" key="5">
    <source>
        <dbReference type="ARBA" id="ARBA00012249"/>
    </source>
</evidence>
<evidence type="ECO:0000256" key="7">
    <source>
        <dbReference type="ARBA" id="ARBA00022723"/>
    </source>
</evidence>
<keyword evidence="10" id="KW-0833">Ubl conjugation pathway</keyword>
<evidence type="ECO:0000256" key="3">
    <source>
        <dbReference type="ARBA" id="ARBA00004906"/>
    </source>
</evidence>
<feature type="region of interest" description="Disordered" evidence="16">
    <location>
        <begin position="863"/>
        <end position="916"/>
    </location>
</feature>
<dbReference type="SUPFAM" id="SSF49785">
    <property type="entry name" value="Galactose-binding domain-like"/>
    <property type="match status" value="1"/>
</dbReference>
<dbReference type="InterPro" id="IPR004939">
    <property type="entry name" value="APC_su10/DOC_dom"/>
</dbReference>
<dbReference type="Pfam" id="PF13540">
    <property type="entry name" value="RCC1_2"/>
    <property type="match status" value="1"/>
</dbReference>
<dbReference type="CDD" id="cd16463">
    <property type="entry name" value="RING-H2_PHR"/>
    <property type="match status" value="1"/>
</dbReference>
<evidence type="ECO:0000259" key="18">
    <source>
        <dbReference type="PROSITE" id="PS51284"/>
    </source>
</evidence>
<feature type="region of interest" description="Disordered" evidence="16">
    <location>
        <begin position="3173"/>
        <end position="3204"/>
    </location>
</feature>
<feature type="compositionally biased region" description="Low complexity" evidence="16">
    <location>
        <begin position="3325"/>
        <end position="3336"/>
    </location>
</feature>
<dbReference type="InterPro" id="IPR014756">
    <property type="entry name" value="Ig_E-set"/>
</dbReference>
<evidence type="ECO:0000256" key="11">
    <source>
        <dbReference type="ARBA" id="ARBA00022833"/>
    </source>
</evidence>
<keyword evidence="11" id="KW-0862">Zinc</keyword>
<dbReference type="PROSITE" id="PS51284">
    <property type="entry name" value="DOC"/>
    <property type="match status" value="1"/>
</dbReference>
<evidence type="ECO:0000256" key="1">
    <source>
        <dbReference type="ARBA" id="ARBA00000333"/>
    </source>
</evidence>
<comment type="similarity">
    <text evidence="4">Belongs to the RING-Cys relay (RCR) family.</text>
</comment>
<feature type="region of interest" description="Disordered" evidence="16">
    <location>
        <begin position="3313"/>
        <end position="3338"/>
    </location>
</feature>
<feature type="compositionally biased region" description="Basic and acidic residues" evidence="16">
    <location>
        <begin position="637"/>
        <end position="646"/>
    </location>
</feature>
<feature type="compositionally biased region" description="Polar residues" evidence="16">
    <location>
        <begin position="3264"/>
        <end position="3278"/>
    </location>
</feature>
<dbReference type="SUPFAM" id="SSF57850">
    <property type="entry name" value="RING/U-box"/>
    <property type="match status" value="1"/>
</dbReference>
<evidence type="ECO:0000256" key="8">
    <source>
        <dbReference type="ARBA" id="ARBA00022737"/>
    </source>
</evidence>
<keyword evidence="6" id="KW-0808">Transferase</keyword>
<sequence>MVGLLDPLKYGEHFYELYTSNTRRKLQNDRKSLSKRKNKDKKAAALAAAAAVLEGNAGAIVNPMDPPIIKDQLLLFPTFPVAHIELEANASKFAIFAVIRSTVLEAETRYALFQDSRGSLRRLHNLSSSCCLVCAGTCMTTNLLDCSCHSMLPTAINGANVGNGLLVEKRSRHDSANSDAESESEEVTEKEFTLVRVPLIVGAGLRSLFELIAEARHIQPMLCTKALRALLDVIQGQQPESFKLEPDDLINPLYDLLLDLTTMPAALVANATTEANWSAMACAALIGLCIARGDTGKILKAIAAMLMSPKQLSTQIIQLPAVLSSLQRTVMSAALNKPTRPDFHTHGVPLNSLVDEFNLKTSAAASGNLYTQPAMASDGTYLYLLLGSSLLKIGTGFSGSFKGHIYAQNDEFTKERAGWLGNFGGNLYFRRNVKRSADHLHLVNKETLTIKGINSVNLVPIREGFNYVLFTDEDSINAICTNRDDTLVVKKLNFNNSNTYGSDSAPPFELPLKLARKKFRTLGYAAFEDEVLNQNQIQKIQSSYNIFEPKLPSDVEIQGIVCGKEFGLVRASNGKVYYYGKSASLGLKSIGRTPTMKMTELIISKVSNIVHIAVGHDGIHALLVNDDGTVYFTGTARRGEDGDSSKNRRQPKAVKPKKMSKIDGHVVIHAACNNGTSAFVTKTGKLIMFGKDTAHCDASGCVSDFIDQHITKVALGKAHCVALNSKGQLFTFGLNNKGQCGRVFSKSSKDNCISLQGGGSASGVGTTGDPDGKSLLGSKKLKFDFSTLCDYDDHQLVQGQCRVCVMCRECTGYNVSCVSTLNVPVEERLPGAICPCGHGDAGCSKCGLCSTCISLQEAENDANKDNKQLQSELNRQRSKSLIMRRKEKKSGAEENVGAQATDADKDPPRVAPLAPQMLNLPSSSPVVQVSCGLHHTVVLTLAGEVYTFGSNQYGQLGTGDLQPVNGPVKVNVQGAISQVSAGSNHTVLMTYKGMVYTFGNYQKGQLGRLPNDFPGDKTASVTGEDVCATTNKTTSSEHSAANTGASGGAKDGVIANLLTQRQKFLWHCAPGAVFGLGPSFGKKATWIGASGDQTFIKIDESLITTHILPKVNVVANKKTILLIPTIPLTFHTLSINRRDGSCTAHYRNQINFVQLIQNSNAKVMPELNQNIAASAGASAVASSAPGVPASPLQPAVAGAINEQMSRSMHEARNQIFDLHDNQQGEQQQQRRRQRVREQAKSPAGGGASASGSVALDKPQPQIAFALDPHYNVLWVYDGGARKLQCYNVLASEIANCGANSSNFRAILSPELALPNKVDARISRSQASLNLLACLDILTSAQDAIPTCFEESAPKQQNQTKEALNNEYQIVNRFDNFGGGWGYSGHSVEAIRFSADTDVMICGFGMFGGRGEYTCKLKLFDLGSDGGGYEKEGVLISETKEVPFECAARSKHHIMLPKAINAAAGRWYLIWARIAGPSSDCGSCGQASVTTEDQVVFTFKSSKKANNGTDVNSGQIPSILYRLITQESKQPSAPVDVDPVQKITKSFANTVSKECFESLVVLLNWSWETFKTNLREQREKGRQLQVKQSLAYLIYVNKSCLRLLRKYTNEIYPQRASATFANTLTATSIANALTKLQTRTGKSADGKDKNSKTALSNSASMVIANNVAKYFGETSAAATTSISGAANGLPSNRKPNMENIQLAECIGNVRALLISIFCDDIFKDICNERGFAMVLEILEECHISFVACFDAFYPTSSLKWNCLCDLLSQMDKQQGTLHSRLLSAILAGLCSPSVKLRTTFSLLNPGNERQSIISPSDNSGLPMLSSTEAHQYPILVEQMIYRTQQEKADFLSNSWTFKDVLVRLLDIISNPIRARIENIYNRSVQFNYAGAYGGKDTNQGLIDNCCHLLARVLAEIVYQTALSDYDKMFMPPRSLHSTGSRFARCDQSRTWNTGNFGPDAIGFTVDRPGIAIAGAMVFSGSGSYDYQLELLYDNTVDLQSQHKWETLESVSGSYDQDVVHNDMTEIKFERPVHVKENARYALRICSQGARTCSGDAGMPSIRGPCGTTFHFYSCDLSFNGTTPQRGQIPCLLYYSTPLKSDTSVAGSGAGGGSSGNAPASNEVTTRDTALQIASDITKKCTELLILARNALAASLSPSDNSSNHTQTIDSEHNITPIEEHMDINWANNSRTSVLPVDANISTARDITKRIESFSKGIIETLKFDKRSTNPFEMEIEIGATEIHPKDLMIEESTGVQDLNFRNGQIAKLNGNERVDDEDEVAEEFVNVQHQHHLQQNNQIGGGGILRSESEDVAAPQLTVVQIMEVFNMASSNMFHTLLPLVYAHVANLACSDPKSSVQILGMIKEILPHIAALNQLYATKDQSANAGAVTISPAAAAQSLRNAMAVDNREFRSRKKSESEAQMLGDRNGSEAITTSNHYCVVESEHPYRSATISCQRVEFPPCVQWLTIEFDPQCGTAQLEDYLLLSIPMRPTVTAPCPTNEDYFDMLDNNVRRTQGCTGNALISSCYKSAVGKDERESGASVDRDWIVVKKFNTSSNWMQNVMILPGNCVEFSLETSSLYAQDPHINRYGFKCLVVGYDNPSTLSATNSCLIRLEQELAYLGGMCSANLMKKDLNLPDDKDMDDLGGVEETINAHHALLSKGFALSEPVLTVQQALESYLPIGSQSNERQFLKDFISGAPGSSGARLAAWLQPESRLDPNKCELNTITEPLRYGWPTQITVTIRDQYGDAVLVPELKVEIKAIPTGASGNGNIKMRRGSYTDNTSYGGVPPPPRLNYEPTIKEKMCFKAITFMKPYGNYSFEELRFSSPIQTRITETLYAQDLEDGTFSVHWTPNSVGSYCLTVNIDGILLEEVYRVEVKEGGLPPPSHKQALKKPQPPNKLRKFFTKNTAGLRIRSHPTLQSEQVGIIKLNGVISFIDEIENDDGIWLRLSTESIRQHCTMGWYPTEAWCLQYNQHFGRTLLHPIDEVGTTSSGATTTTTITTTTTGTSTTDASAGVGTAMLVGSGGGSGKSASKPRHKILLDNVESPVSPVPIESPSKTKSVSPNKKIFDFSQDRFTPPKSSELSHTSTNPFLFPSVTKSESEDSEIQKVFDMQSSTQTNSTSSSQQQQQADLLSLHSLQNTSPSQIGSAIAGVVGGGAIKLQALQKWFKGDTLDGPGPAAAGGPPSPAKEHQRKRSDVTEVMSTVSVRELVRVMGGQDTRCNGNSAHAQGSVPRSSSPVQIPATGKSSTESTSVSIKSTEASETSGLFSSLTQDSSSKELEHAPLSAAATFDISTIRMTSFTPSQTAALLSTPKHSPRKLMSSLRRTTSPSSRGVDAAVALKEPDLTQLEDDMSMLQITTTTTGGGVTTQDQILFGEMKTASTTASTDDSSPPVWPPPLNQAGTSMNAATVPKSSPSKRSVIGPIKRAMPPSLAESIRAVFAAFLWHEGLVHDAMACASFLKFHPTLPKEGATVVTRRDSKDSRLQLSREQKAQQRHSVEVANAGTYLNIRPSTLETLTKSGNSSLNNRKHRKNLTASSGAGGGEDSEGGEKQKLHTLPEVVTVLPPALRCLVYLWEQVCTNCVQLMQTNIMDREKNGGVAGVGVGVSAGVGGNGTPTREPSADVKEKQESNERDVAKKMRRRKKDDGTYCEICEVFLPIPVTYHMRIVHPGCGKSAKGKGYNSVGIFCEGWAGNCGEGGKGASSWFLMCDECREKYMTASKNVNNVNNAPGVVLTSNELNLFGVKTTSLIANSEIYTTMRENATFLLELSSSASTLNAPGSGNSAAGTNPLNMISSSKRSPQQMPVVVEHQHFNMPDLNKPSTSRGDSARNSRIGLRMSGKFGSSTPYRKSFAGSSVSPEHIWLAPETFACLESLGVANNEDLPYEMFGLNATENGFDRPLSEMSYESCDPNNYEIMTGSMSAQQGGGGGSNTGTLSKFHRSFSMGQGWALAQHQGTFQLKNLAANADEAQQTKVVFRRRNNSTSEGDGALLICYPSENLRRLVPESILNSSIVHPAVQRLANTDGGMSGTKTHSHSVDQPEGNDNEEKLKTAEMGGVKTKEYEYSSGSALLRANAMRDKDTSNTLLEMELASQVNALLQRPAMAFITQKHDLEKLRYAMKRSLRIAACRIYSLQAINWLLRSVTQSICLHDLMWWFVSSLTISAVDMIDGKYEDVEPALEHPVTYTQISGRFSHLITQSLHVFLQSVADLTLYLPLGSPLQRIAIQCFGIRFRQTDHQFLHNSHVFGNISKILSKSDEQDDVMAVSSMGMAGASAIEGGFAVGNSAGMHDVEHNFQSVGGAAVVVAGGAPAGAKIVCYSDLNGMFEVTVSSRQAMAESLTDNSTETFWESDEEDRNKCKIIEISMTKLTYTCKVVLVHIDNSRDIQNKVLNVVFYAGQSLGDTNLIKSVDVDPKACAWISAKITNESYTHFRLEFHGPENTLRVRQIKLLGLPSIMSGFDEHFNEHFGGAHSAAASGNAGNALKSNLKLTNALRIQQQICESETLRVFRLITGQVFGKLISNVASDAGHQSILGMDSSGASMLADSLDLREHMVGILFSRSKLSHLQKQVIVHIVHAIKKEAHRAKEDWEIVNLANCFKDAHANTTSATSTGDPKSESSSERYRAPDTYCFEMLSMVLALSGSVVGRSYLSHQYGLLKDLLTLLHTGSDRVQRQVTALLRRILPEISPESFAELMGVQRLPPADYNIAHQSAADFDMNRLGLLDIFLAVIAKALQLQVKVKSTSSKPSLEKTPSFVRLCSSLDLSVHLLKQTQKAKADAECEKSASDGDAIEFSTKTHPFRFDQQVESGEYELGRSTLKASKKEHKKNLNQRWFLNGVISTKQAESIISLVRDLASGKLSEKWSQITKAAIAESVLNLTRLDEIFRNPEHCVKTATMWLALASLCVLDRDHVEKLSSGQWSKVSDTRPMCTNHDDGETAAIIQCETCGSLCGDCDRFLHLNRKTRMHKRTVCKEEEEAIRVELHESCGRTKLFWLLALADSKTLKAMVEFRDGSHTIISGPQEAVGRCRFCGITGNSGLLEIGNVCADAQCQEHAANSCMKVKSCDHPCGGVANEKKCLPCLQHVCHARENKIAEELHEPKLTQDADDMCMICFVEALSCAPSIQLECGHVFHYHCCKAVIEKRWSGPRITFGFSLCPICKADIQHALLGDILEPINALKQDVKRKALMRLKYEGIVKDTDSKDVTNLAMDRYAYYVCYKCQKAYYGGEARCDAEIGEKFDPQELVCGGCSDVARAQMCPKHGTDFLEYKCRYCCSVAVFFCFGTTHFCDTCHDDFQRLTNIPKNKLPQCPAGPKAKQLLGDECPLHVIHPPTGEEFALGCGVCRNAQTF</sequence>
<dbReference type="PROSITE" id="PS50012">
    <property type="entry name" value="RCC1_3"/>
    <property type="match status" value="1"/>
</dbReference>
<dbReference type="RefSeq" id="XP_049312521.1">
    <property type="nucleotide sequence ID" value="XM_049456564.1"/>
</dbReference>
<feature type="region of interest" description="Disordered" evidence="16">
    <location>
        <begin position="1220"/>
        <end position="1253"/>
    </location>
</feature>
<feature type="compositionally biased region" description="Basic residues" evidence="16">
    <location>
        <begin position="876"/>
        <end position="888"/>
    </location>
</feature>
<feature type="compositionally biased region" description="Basic residues" evidence="16">
    <location>
        <begin position="647"/>
        <end position="658"/>
    </location>
</feature>
<dbReference type="InterPro" id="IPR008979">
    <property type="entry name" value="Galactose-bd-like_sf"/>
</dbReference>
<dbReference type="InterPro" id="IPR000408">
    <property type="entry name" value="Reg_chr_condens"/>
</dbReference>
<dbReference type="InterPro" id="IPR017868">
    <property type="entry name" value="Filamin/ABP280_repeat-like"/>
</dbReference>
<evidence type="ECO:0000256" key="9">
    <source>
        <dbReference type="ARBA" id="ARBA00022771"/>
    </source>
</evidence>
<evidence type="ECO:0000313" key="19">
    <source>
        <dbReference type="Proteomes" id="UP001652620"/>
    </source>
</evidence>